<reference evidence="10 11" key="1">
    <citation type="submission" date="2018-08" db="EMBL/GenBank/DDBJ databases">
        <title>Comparative genomics of wild bee and flower associated Lactobacillus reveals potential adaptation to the bee host.</title>
        <authorList>
            <person name="Vuong H.Q."/>
            <person name="Mcfrederick Q.S."/>
        </authorList>
    </citation>
    <scope>NUCLEOTIDE SEQUENCE [LARGE SCALE GENOMIC DNA]</scope>
    <source>
        <strain evidence="10 11">HV_04</strain>
    </source>
</reference>
<protein>
    <submittedName>
        <fullName evidence="10">ABC transporter ATP-binding protein</fullName>
    </submittedName>
</protein>
<gene>
    <name evidence="10" type="ORF">DY048_00795</name>
</gene>
<keyword evidence="8" id="KW-0472">Membrane</keyword>
<name>A0ABY2YUE3_9LACO</name>
<sequence>MATLTIKNLKFNYANNKMPIFNDVNLNFAPKTLSIIHGPSGCGKSTLLKIIARLYPKYNEGISSGKIFLNQKDINLINELSFRKQIAMMFQNPNQQFCMQNGYDELIFTMENLQLPKDKISKKINEAIQFGNTSNIIYHPFDTLSGGEKQRVALSIIYAINPNIILLDEPFASVDYETRQILIGKLNQLKNMGKTIIVVDHDLSLYEKIFDNLIIYNNNTFKSISYKASIRKFEEFQISPAIKCSIPNKQPITLELKNISINNGDKKLIQNNSINFYQGYTTLITGKNGSGKTSLFNTLIKMHPFNGEIRLNQKNIRKIRIAKYYKNIGIVFQDSNKQFIKLTVKEEIQLSIKKHNYKLFSTIEIDNFIKNLGLESLLDQVVYSLSEGQQKKLQILSMLIMGHSVLLLDEPFKGVDLKSIEVINDMIKLAKTRGQTQIIISHQRYELKELVDFHVTLSNRKLEYKESF</sequence>
<dbReference type="PROSITE" id="PS50893">
    <property type="entry name" value="ABC_TRANSPORTER_2"/>
    <property type="match status" value="2"/>
</dbReference>
<dbReference type="InterPro" id="IPR017871">
    <property type="entry name" value="ABC_transporter-like_CS"/>
</dbReference>
<evidence type="ECO:0000256" key="1">
    <source>
        <dbReference type="ARBA" id="ARBA00004202"/>
    </source>
</evidence>
<evidence type="ECO:0000256" key="7">
    <source>
        <dbReference type="ARBA" id="ARBA00022967"/>
    </source>
</evidence>
<evidence type="ECO:0000256" key="3">
    <source>
        <dbReference type="ARBA" id="ARBA00022448"/>
    </source>
</evidence>
<dbReference type="SUPFAM" id="SSF52540">
    <property type="entry name" value="P-loop containing nucleoside triphosphate hydrolases"/>
    <property type="match status" value="2"/>
</dbReference>
<comment type="similarity">
    <text evidence="2">Belongs to the ABC transporter superfamily.</text>
</comment>
<keyword evidence="3" id="KW-0813">Transport</keyword>
<keyword evidence="6 10" id="KW-0067">ATP-binding</keyword>
<evidence type="ECO:0000256" key="4">
    <source>
        <dbReference type="ARBA" id="ARBA00022475"/>
    </source>
</evidence>
<dbReference type="Proteomes" id="UP000767392">
    <property type="component" value="Unassembled WGS sequence"/>
</dbReference>
<dbReference type="RefSeq" id="WP_105987290.1">
    <property type="nucleotide sequence ID" value="NZ_POST01000001.1"/>
</dbReference>
<dbReference type="PANTHER" id="PTHR43553">
    <property type="entry name" value="HEAVY METAL TRANSPORTER"/>
    <property type="match status" value="1"/>
</dbReference>
<keyword evidence="7" id="KW-1278">Translocase</keyword>
<dbReference type="Pfam" id="PF00005">
    <property type="entry name" value="ABC_tran"/>
    <property type="match status" value="2"/>
</dbReference>
<evidence type="ECO:0000256" key="2">
    <source>
        <dbReference type="ARBA" id="ARBA00005417"/>
    </source>
</evidence>
<dbReference type="GO" id="GO:0005524">
    <property type="term" value="F:ATP binding"/>
    <property type="evidence" value="ECO:0007669"/>
    <property type="project" value="UniProtKB-KW"/>
</dbReference>
<dbReference type="InterPro" id="IPR050095">
    <property type="entry name" value="ECF_ABC_transporter_ATP-bd"/>
</dbReference>
<accession>A0ABY2YUE3</accession>
<evidence type="ECO:0000256" key="6">
    <source>
        <dbReference type="ARBA" id="ARBA00022840"/>
    </source>
</evidence>
<proteinExistence type="inferred from homology"/>
<dbReference type="EMBL" id="QUAM01000001">
    <property type="protein sequence ID" value="TPR16030.1"/>
    <property type="molecule type" value="Genomic_DNA"/>
</dbReference>
<dbReference type="CDD" id="cd03225">
    <property type="entry name" value="ABC_cobalt_CbiO_domain1"/>
    <property type="match status" value="2"/>
</dbReference>
<dbReference type="PANTHER" id="PTHR43553:SF27">
    <property type="entry name" value="ENERGY-COUPLING FACTOR TRANSPORTER ATP-BINDING PROTEIN ECFA2"/>
    <property type="match status" value="1"/>
</dbReference>
<dbReference type="InterPro" id="IPR027417">
    <property type="entry name" value="P-loop_NTPase"/>
</dbReference>
<feature type="domain" description="ABC transporter" evidence="9">
    <location>
        <begin position="4"/>
        <end position="243"/>
    </location>
</feature>
<organism evidence="10 11">
    <name type="scientific">Apilactobacillus timberlakei</name>
    <dbReference type="NCBI Taxonomy" id="2008380"/>
    <lineage>
        <taxon>Bacteria</taxon>
        <taxon>Bacillati</taxon>
        <taxon>Bacillota</taxon>
        <taxon>Bacilli</taxon>
        <taxon>Lactobacillales</taxon>
        <taxon>Lactobacillaceae</taxon>
        <taxon>Apilactobacillus</taxon>
    </lineage>
</organism>
<dbReference type="InterPro" id="IPR003593">
    <property type="entry name" value="AAA+_ATPase"/>
</dbReference>
<dbReference type="SMART" id="SM00382">
    <property type="entry name" value="AAA"/>
    <property type="match status" value="2"/>
</dbReference>
<dbReference type="PROSITE" id="PS00211">
    <property type="entry name" value="ABC_TRANSPORTER_1"/>
    <property type="match status" value="1"/>
</dbReference>
<keyword evidence="11" id="KW-1185">Reference proteome</keyword>
<keyword evidence="4" id="KW-1003">Cell membrane</keyword>
<dbReference type="Gene3D" id="3.40.50.300">
    <property type="entry name" value="P-loop containing nucleotide triphosphate hydrolases"/>
    <property type="match status" value="2"/>
</dbReference>
<dbReference type="InterPro" id="IPR015856">
    <property type="entry name" value="ABC_transpr_CbiO/EcfA_su"/>
</dbReference>
<keyword evidence="5" id="KW-0547">Nucleotide-binding</keyword>
<dbReference type="InterPro" id="IPR003439">
    <property type="entry name" value="ABC_transporter-like_ATP-bd"/>
</dbReference>
<evidence type="ECO:0000256" key="8">
    <source>
        <dbReference type="ARBA" id="ARBA00023136"/>
    </source>
</evidence>
<comment type="caution">
    <text evidence="10">The sequence shown here is derived from an EMBL/GenBank/DDBJ whole genome shotgun (WGS) entry which is preliminary data.</text>
</comment>
<evidence type="ECO:0000313" key="11">
    <source>
        <dbReference type="Proteomes" id="UP000767392"/>
    </source>
</evidence>
<evidence type="ECO:0000259" key="9">
    <source>
        <dbReference type="PROSITE" id="PS50893"/>
    </source>
</evidence>
<evidence type="ECO:0000256" key="5">
    <source>
        <dbReference type="ARBA" id="ARBA00022741"/>
    </source>
</evidence>
<feature type="domain" description="ABC transporter" evidence="9">
    <location>
        <begin position="254"/>
        <end position="468"/>
    </location>
</feature>
<evidence type="ECO:0000313" key="10">
    <source>
        <dbReference type="EMBL" id="TPR16030.1"/>
    </source>
</evidence>
<comment type="subcellular location">
    <subcellularLocation>
        <location evidence="1">Cell membrane</location>
        <topology evidence="1">Peripheral membrane protein</topology>
    </subcellularLocation>
</comment>